<dbReference type="EMBL" id="KU574722">
    <property type="protein sequence ID" value="AMM43629.1"/>
    <property type="molecule type" value="Genomic_DNA"/>
</dbReference>
<dbReference type="Proteomes" id="UP000223891">
    <property type="component" value="Segment"/>
</dbReference>
<gene>
    <name evidence="1" type="ORF">CBB_64</name>
</gene>
<organism evidence="1 2">
    <name type="scientific">Pectobacterium phage vB_PcaM_CBB</name>
    <dbReference type="NCBI Taxonomy" id="2772511"/>
    <lineage>
        <taxon>Viruses</taxon>
        <taxon>Duplodnaviria</taxon>
        <taxon>Heunggongvirae</taxon>
        <taxon>Uroviricota</taxon>
        <taxon>Caudoviricetes</taxon>
        <taxon>Mimasvirus</taxon>
        <taxon>Mimasvirus CBB</taxon>
    </lineage>
</organism>
<evidence type="ECO:0000313" key="1">
    <source>
        <dbReference type="EMBL" id="AMM43629.1"/>
    </source>
</evidence>
<reference evidence="2" key="1">
    <citation type="submission" date="2016-01" db="EMBL/GenBank/DDBJ databases">
        <title>Isolation and Characterization of Enterobacteria phage CBB.</title>
        <authorList>
            <person name="Buttimer C.T.H."/>
            <person name="Hendrix H."/>
            <person name="Alexandre H."/>
            <person name="O'Mahony J."/>
            <person name="Lavigne R."/>
            <person name="Coffey A."/>
        </authorList>
    </citation>
    <scope>NUCLEOTIDE SEQUENCE [LARGE SCALE GENOMIC DNA]</scope>
</reference>
<proteinExistence type="predicted"/>
<keyword evidence="2" id="KW-1185">Reference proteome</keyword>
<name>A0A1L2CUE0_9CAUD</name>
<sequence length="295" mass="35483">MLDFKQYSIKECIEQACFGKWHSPLIIGTTENKFDSYIGQTSFTQYYTYNDKKFMAWSTWYDGREYEPNQEFEFSVKTQEPDFRERSYHLHYILRRFEEILELKNSGFSYKIKKDGTKYLTKKRYEFKDRTLRMDLLRNEYTWYYKSHRHMTKINKNKTSEHFIHFKEFDVDIRENYNSKGICTRSLLHVSDGRSIQMHLKKGVVSVYCQCEFGTLKNFTIKLPNLKDASVLHLYDASNCFILDLMLPDNELFVAYTSTLRLLKQCVQNCLMNDTIINPVLRTMLESIEEYEKKN</sequence>
<evidence type="ECO:0000313" key="2">
    <source>
        <dbReference type="Proteomes" id="UP000223891"/>
    </source>
</evidence>
<accession>A0A1L2CUE0</accession>
<protein>
    <submittedName>
        <fullName evidence="1">Uncharacterized protein</fullName>
    </submittedName>
</protein>